<evidence type="ECO:0000256" key="1">
    <source>
        <dbReference type="ARBA" id="ARBA00004141"/>
    </source>
</evidence>
<dbReference type="Proteomes" id="UP000033566">
    <property type="component" value="Chromosome"/>
</dbReference>
<evidence type="ECO:0000256" key="3">
    <source>
        <dbReference type="ARBA" id="ARBA00022989"/>
    </source>
</evidence>
<reference evidence="5 6" key="1">
    <citation type="journal article" date="2015" name="Genome Announc.">
        <title>Complete Genome Sequence of Corynebacterium camporealensis DSM 44610, Isolated from the Milk of a Manchega Sheep with Subclinical Mastitis.</title>
        <authorList>
            <person name="Ruckert C."/>
            <person name="Albersmeier A."/>
            <person name="Winkler A."/>
            <person name="Tauch A."/>
        </authorList>
    </citation>
    <scope>NUCLEOTIDE SEQUENCE [LARGE SCALE GENOMIC DNA]</scope>
    <source>
        <strain evidence="5 6">DSM 44610</strain>
    </source>
</reference>
<dbReference type="PANTHER" id="PTHR21016">
    <property type="entry name" value="BETA-AMYLOID BINDING PROTEIN-RELATED"/>
    <property type="match status" value="1"/>
</dbReference>
<dbReference type="PANTHER" id="PTHR21016:SF25">
    <property type="entry name" value="TM2 DOMAIN-CONTAINING PROTEIN DDB_G0277895-RELATED"/>
    <property type="match status" value="1"/>
</dbReference>
<keyword evidence="4" id="KW-0472">Membrane</keyword>
<sequence>MNSPYQYLPDPQPTPSEAELFAIQQAQYDYEDRKKSNIVMWLLWLFTGLFGGHRYYIGNIGYGVAMTFTLGGLGIWTLLDALVLSQARARRNREIKLSCYALRGVPQYV</sequence>
<dbReference type="InterPro" id="IPR007829">
    <property type="entry name" value="TM2"/>
</dbReference>
<keyword evidence="2" id="KW-0812">Transmembrane</keyword>
<dbReference type="OrthoDB" id="2004788at2"/>
<evidence type="ECO:0000313" key="5">
    <source>
        <dbReference type="EMBL" id="AKE38933.1"/>
    </source>
</evidence>
<protein>
    <submittedName>
        <fullName evidence="5">TM2 domain-containing protein</fullName>
    </submittedName>
</protein>
<name>A0A0F6QXZ4_9CORY</name>
<keyword evidence="6" id="KW-1185">Reference proteome</keyword>
<dbReference type="RefSeq" id="WP_052097736.1">
    <property type="nucleotide sequence ID" value="NZ_CP011311.1"/>
</dbReference>
<dbReference type="PATRIC" id="fig|161896.4.peg.944"/>
<evidence type="ECO:0000256" key="2">
    <source>
        <dbReference type="ARBA" id="ARBA00022692"/>
    </source>
</evidence>
<proteinExistence type="predicted"/>
<dbReference type="InterPro" id="IPR050932">
    <property type="entry name" value="TM2D1-3-like"/>
</dbReference>
<dbReference type="Pfam" id="PF05154">
    <property type="entry name" value="TM2"/>
    <property type="match status" value="1"/>
</dbReference>
<gene>
    <name evidence="5" type="ORF">UL81_04800</name>
</gene>
<evidence type="ECO:0000313" key="6">
    <source>
        <dbReference type="Proteomes" id="UP000033566"/>
    </source>
</evidence>
<evidence type="ECO:0000256" key="4">
    <source>
        <dbReference type="ARBA" id="ARBA00023136"/>
    </source>
</evidence>
<dbReference type="GO" id="GO:0016020">
    <property type="term" value="C:membrane"/>
    <property type="evidence" value="ECO:0007669"/>
    <property type="project" value="UniProtKB-SubCell"/>
</dbReference>
<organism evidence="5 6">
    <name type="scientific">Corynebacterium camporealensis</name>
    <dbReference type="NCBI Taxonomy" id="161896"/>
    <lineage>
        <taxon>Bacteria</taxon>
        <taxon>Bacillati</taxon>
        <taxon>Actinomycetota</taxon>
        <taxon>Actinomycetes</taxon>
        <taxon>Mycobacteriales</taxon>
        <taxon>Corynebacteriaceae</taxon>
        <taxon>Corynebacterium</taxon>
    </lineage>
</organism>
<dbReference type="HOGENOM" id="CLU_081297_7_1_11"/>
<dbReference type="AlphaFoldDB" id="A0A0F6QXZ4"/>
<accession>A0A0F6QXZ4</accession>
<comment type="subcellular location">
    <subcellularLocation>
        <location evidence="1">Membrane</location>
        <topology evidence="1">Multi-pass membrane protein</topology>
    </subcellularLocation>
</comment>
<keyword evidence="3" id="KW-1133">Transmembrane helix</keyword>
<dbReference type="KEGG" id="ccj:UL81_04800"/>
<dbReference type="EMBL" id="CP011311">
    <property type="protein sequence ID" value="AKE38933.1"/>
    <property type="molecule type" value="Genomic_DNA"/>
</dbReference>